<proteinExistence type="predicted"/>
<evidence type="ECO:0000313" key="8">
    <source>
        <dbReference type="Proteomes" id="UP000812966"/>
    </source>
</evidence>
<evidence type="ECO:0000256" key="4">
    <source>
        <dbReference type="ARBA" id="ARBA00023136"/>
    </source>
</evidence>
<dbReference type="EMBL" id="JABELV010000039">
    <property type="protein sequence ID" value="KAG7562113.1"/>
    <property type="molecule type" value="Genomic_DNA"/>
</dbReference>
<dbReference type="Gene3D" id="2.60.120.260">
    <property type="entry name" value="Galactose-binding domain-like"/>
    <property type="match status" value="1"/>
</dbReference>
<organism evidence="7 8">
    <name type="scientific">Filobasidium floriforme</name>
    <dbReference type="NCBI Taxonomy" id="5210"/>
    <lineage>
        <taxon>Eukaryota</taxon>
        <taxon>Fungi</taxon>
        <taxon>Dikarya</taxon>
        <taxon>Basidiomycota</taxon>
        <taxon>Agaricomycotina</taxon>
        <taxon>Tremellomycetes</taxon>
        <taxon>Filobasidiales</taxon>
        <taxon>Filobasidiaceae</taxon>
        <taxon>Filobasidium</taxon>
    </lineage>
</organism>
<dbReference type="Proteomes" id="UP000812966">
    <property type="component" value="Unassembled WGS sequence"/>
</dbReference>
<keyword evidence="2" id="KW-0812">Transmembrane</keyword>
<feature type="coiled-coil region" evidence="5">
    <location>
        <begin position="166"/>
        <end position="193"/>
    </location>
</feature>
<evidence type="ECO:0000256" key="3">
    <source>
        <dbReference type="ARBA" id="ARBA00022989"/>
    </source>
</evidence>
<keyword evidence="3" id="KW-1133">Transmembrane helix</keyword>
<feature type="domain" description="SUN" evidence="6">
    <location>
        <begin position="238"/>
        <end position="418"/>
    </location>
</feature>
<comment type="caution">
    <text evidence="7">The sequence shown here is derived from an EMBL/GenBank/DDBJ whole genome shotgun (WGS) entry which is preliminary data.</text>
</comment>
<dbReference type="PROSITE" id="PS51469">
    <property type="entry name" value="SUN"/>
    <property type="match status" value="1"/>
</dbReference>
<evidence type="ECO:0000256" key="2">
    <source>
        <dbReference type="ARBA" id="ARBA00022692"/>
    </source>
</evidence>
<keyword evidence="4" id="KW-0472">Membrane</keyword>
<dbReference type="InterPro" id="IPR045119">
    <property type="entry name" value="SUN1-5"/>
</dbReference>
<sequence length="418" mass="47533">MEGVNGAVMRLKEEMNRLKSETGKGNTEVMKELRRIETLMKDHKRSTSNDMSEVKARLSKVETEMLKMFDEKLWKQTLERILPTFVPFHRDGSGKMRVDPLFWTEMKKMFASERSVTDSAPRQQPDHRPSWKDFIEENDEKLKRWLQNSLGDKAFYTESMHSGVFQDLLDDEVAKLKRELDQMRTEAREAAGLRWGQKVSDEVLVDSAFSVQQLIDHALLTYSKDTIAKADYALASSGSTVLNHQTSPSLELTRPGFLGRMWGRKARARDPRVALQGLNDPGYCWAFAGSKGSLGIGLASRIRVTDITIEHAARELVPKSALSSAPRDVEMWAIPATLEEHQKIESWLDDHQGDRVAPAPGALLLMTAEYDPHTERPLQTFQVPHQIQELGVVTENVVTKFNENWGAEYTCLYRVSGR</sequence>
<keyword evidence="8" id="KW-1185">Reference proteome</keyword>
<dbReference type="GO" id="GO:0034993">
    <property type="term" value="C:meiotic nuclear membrane microtubule tethering complex"/>
    <property type="evidence" value="ECO:0007669"/>
    <property type="project" value="TreeGrafter"/>
</dbReference>
<evidence type="ECO:0000256" key="5">
    <source>
        <dbReference type="SAM" id="Coils"/>
    </source>
</evidence>
<evidence type="ECO:0000313" key="7">
    <source>
        <dbReference type="EMBL" id="KAG7562113.1"/>
    </source>
</evidence>
<reference evidence="7" key="1">
    <citation type="submission" date="2020-04" db="EMBL/GenBank/DDBJ databases">
        <title>Analysis of mating type loci in Filobasidium floriforme.</title>
        <authorList>
            <person name="Nowrousian M."/>
        </authorList>
    </citation>
    <scope>NUCLEOTIDE SEQUENCE</scope>
    <source>
        <strain evidence="7">CBS 6242</strain>
    </source>
</reference>
<evidence type="ECO:0000256" key="1">
    <source>
        <dbReference type="ARBA" id="ARBA00004370"/>
    </source>
</evidence>
<dbReference type="InterPro" id="IPR012919">
    <property type="entry name" value="SUN_dom"/>
</dbReference>
<dbReference type="GO" id="GO:0043495">
    <property type="term" value="F:protein-membrane adaptor activity"/>
    <property type="evidence" value="ECO:0007669"/>
    <property type="project" value="TreeGrafter"/>
</dbReference>
<comment type="subcellular location">
    <subcellularLocation>
        <location evidence="1">Membrane</location>
    </subcellularLocation>
</comment>
<gene>
    <name evidence="7" type="ORF">FFLO_02492</name>
</gene>
<keyword evidence="5" id="KW-0175">Coiled coil</keyword>
<dbReference type="PANTHER" id="PTHR12911">
    <property type="entry name" value="SAD1/UNC-84-LIKE PROTEIN-RELATED"/>
    <property type="match status" value="1"/>
</dbReference>
<protein>
    <recommendedName>
        <fullName evidence="6">SUN domain-containing protein</fullName>
    </recommendedName>
</protein>
<dbReference type="AlphaFoldDB" id="A0A8K0NP44"/>
<dbReference type="Pfam" id="PF07738">
    <property type="entry name" value="Sad1_UNC"/>
    <property type="match status" value="1"/>
</dbReference>
<dbReference type="PANTHER" id="PTHR12911:SF8">
    <property type="entry name" value="KLAROID PROTEIN-RELATED"/>
    <property type="match status" value="1"/>
</dbReference>
<name>A0A8K0NP44_9TREE</name>
<evidence type="ECO:0000259" key="6">
    <source>
        <dbReference type="PROSITE" id="PS51469"/>
    </source>
</evidence>
<accession>A0A8K0NP44</accession>